<dbReference type="GO" id="GO:0016773">
    <property type="term" value="F:phosphotransferase activity, alcohol group as acceptor"/>
    <property type="evidence" value="ECO:0007669"/>
    <property type="project" value="InterPro"/>
</dbReference>
<proteinExistence type="inferred from homology"/>
<dbReference type="Pfam" id="PF00294">
    <property type="entry name" value="PfkB"/>
    <property type="match status" value="1"/>
</dbReference>
<comment type="catalytic activity">
    <reaction evidence="10 11">
        <text>D-glycero-beta-D-manno-heptose 1-phosphate + ATP + H(+) = ADP-D-glycero-beta-D-manno-heptose + diphosphate</text>
        <dbReference type="Rhea" id="RHEA:27465"/>
        <dbReference type="ChEBI" id="CHEBI:15378"/>
        <dbReference type="ChEBI" id="CHEBI:30616"/>
        <dbReference type="ChEBI" id="CHEBI:33019"/>
        <dbReference type="ChEBI" id="CHEBI:59967"/>
        <dbReference type="ChEBI" id="CHEBI:61593"/>
        <dbReference type="EC" id="2.7.7.70"/>
    </reaction>
</comment>
<dbReference type="EC" id="2.7.1.167" evidence="11"/>
<feature type="region of interest" description="Disordered" evidence="12">
    <location>
        <begin position="18"/>
        <end position="93"/>
    </location>
</feature>
<dbReference type="eggNOG" id="COG2870">
    <property type="taxonomic scope" value="Bacteria"/>
</dbReference>
<sequence length="655" mass="71137">MEAPGSWSLHHPDLKAGRAGCRWRFGPKRSIEQGHFKRDAKPSGRTRRFRYPQTRLGNDADQGRSPRPRRIADDGSPPPSSPHDPAHKPHSAPVPVFAAHDLIRRVEGLGRPRILVLGDLILDRYIWGRAERISQEAPVPLLRADAREHRLGGAASVAAMLAALGAEVGLMAGVGNDAEARVVRDLLSASGVRDDHLVELDDRPTTLKERYIGRAQDRHPQQMIRVDYEVRDPITQDALTRLLDQLDSAVAWADLALISDYDKGVCTPELLRALIERCRAAGIKVVADPIRSDDYAKYRGVHCMTPNRLEAQLATGMSIRTPEDALEVGRRLVETLEMEAALVTLDRDGIAVVHADGRRAVLPTRPRQVYDITGAGDMVLAMVGLCLAEGADYDEAAALGNVAGGLEVERIGVATLTREDILRDLWEHCPRASAKRPELPTLLREIERRRTSGQTIVFTNGCFDLLHVGHVRLLRQARALGDFLVVGLNSDLSVKRLKGPSRPILSERDRAEVLAALECVDAVVVFEEDTPLNLIESIQPDVLVKGGDYTLGQVVGRDVVEARGGRVELVPLVPGHSTTGMVRRLDTGTSPTSAVSASASALILGASSSASATPSAAPTTEPHRIDSPLIAHTPESSPPSPKAGRMTPKRVHQAD</sequence>
<evidence type="ECO:0000256" key="6">
    <source>
        <dbReference type="ARBA" id="ARBA00022777"/>
    </source>
</evidence>
<dbReference type="Gene3D" id="3.40.1190.20">
    <property type="match status" value="1"/>
</dbReference>
<dbReference type="InterPro" id="IPR004821">
    <property type="entry name" value="Cyt_trans-like"/>
</dbReference>
<feature type="region of interest" description="Ribokinase" evidence="11">
    <location>
        <begin position="1"/>
        <end position="432"/>
    </location>
</feature>
<dbReference type="InterPro" id="IPR011611">
    <property type="entry name" value="PfkB_dom"/>
</dbReference>
<keyword evidence="16" id="KW-1185">Reference proteome</keyword>
<reference evidence="15 16" key="2">
    <citation type="journal article" date="2011" name="Stand. Genomic Sci.">
        <title>Complete genome sequence of Isosphaera pallida type strain (IS1B).</title>
        <authorList>
            <consortium name="US DOE Joint Genome Institute (JGI-PGF)"/>
            <person name="Goker M."/>
            <person name="Cleland D."/>
            <person name="Saunders E."/>
            <person name="Lapidus A."/>
            <person name="Nolan M."/>
            <person name="Lucas S."/>
            <person name="Hammon N."/>
            <person name="Deshpande S."/>
            <person name="Cheng J.F."/>
            <person name="Tapia R."/>
            <person name="Han C."/>
            <person name="Goodwin L."/>
            <person name="Pitluck S."/>
            <person name="Liolios K."/>
            <person name="Pagani I."/>
            <person name="Ivanova N."/>
            <person name="Mavromatis K."/>
            <person name="Pati A."/>
            <person name="Chen A."/>
            <person name="Palaniappan K."/>
            <person name="Land M."/>
            <person name="Hauser L."/>
            <person name="Chang Y.J."/>
            <person name="Jeffries C.D."/>
            <person name="Detter J.C."/>
            <person name="Beck B."/>
            <person name="Woyke T."/>
            <person name="Bristow J."/>
            <person name="Eisen J.A."/>
            <person name="Markowitz V."/>
            <person name="Hugenholtz P."/>
            <person name="Kyrpides N.C."/>
            <person name="Klenk H.P."/>
        </authorList>
    </citation>
    <scope>NUCLEOTIDE SEQUENCE [LARGE SCALE GENOMIC DNA]</scope>
    <source>
        <strain evidence="16">ATCC 43644 / DSM 9630 / IS1B</strain>
    </source>
</reference>
<dbReference type="GO" id="GO:0005829">
    <property type="term" value="C:cytosol"/>
    <property type="evidence" value="ECO:0007669"/>
    <property type="project" value="TreeGrafter"/>
</dbReference>
<keyword evidence="9 11" id="KW-0119">Carbohydrate metabolism</keyword>
<gene>
    <name evidence="11" type="primary">hldE</name>
    <name evidence="15" type="ordered locus">Isop_1756</name>
</gene>
<feature type="domain" description="Cytidyltransferase-like" evidence="14">
    <location>
        <begin position="458"/>
        <end position="552"/>
    </location>
</feature>
<comment type="function">
    <text evidence="1 11">Catalyzes the phosphorylation of D-glycero-D-manno-heptose 7-phosphate at the C-1 position to selectively form D-glycero-beta-D-manno-heptose-1,7-bisphosphate.</text>
</comment>
<dbReference type="CDD" id="cd01172">
    <property type="entry name" value="RfaE_like"/>
    <property type="match status" value="1"/>
</dbReference>
<dbReference type="UniPathway" id="UPA00356">
    <property type="reaction ID" value="UER00437"/>
</dbReference>
<comment type="function">
    <text evidence="2 11">Catalyzes the ADP transfer from ATP to D-glycero-beta-D-manno-heptose 1-phosphate, yielding ADP-D-glycero-beta-D-manno-heptose.</text>
</comment>
<dbReference type="EMBL" id="CP002353">
    <property type="protein sequence ID" value="ADV62339.1"/>
    <property type="molecule type" value="Genomic_DNA"/>
</dbReference>
<dbReference type="KEGG" id="ipa:Isop_1756"/>
<dbReference type="InterPro" id="IPR011914">
    <property type="entry name" value="RfaE_dom_II"/>
</dbReference>
<evidence type="ECO:0000256" key="11">
    <source>
        <dbReference type="HAMAP-Rule" id="MF_01603"/>
    </source>
</evidence>
<comment type="subunit">
    <text evidence="11">Homodimer.</text>
</comment>
<dbReference type="SUPFAM" id="SSF53613">
    <property type="entry name" value="Ribokinase-like"/>
    <property type="match status" value="1"/>
</dbReference>
<keyword evidence="5 11" id="KW-0547">Nucleotide-binding</keyword>
<feature type="region of interest" description="Cytidylyltransferase" evidence="11">
    <location>
        <begin position="458"/>
        <end position="655"/>
    </location>
</feature>
<dbReference type="GO" id="GO:0033786">
    <property type="term" value="F:heptose-1-phosphate adenylyltransferase activity"/>
    <property type="evidence" value="ECO:0007669"/>
    <property type="project" value="UniProtKB-UniRule"/>
</dbReference>
<evidence type="ECO:0000256" key="9">
    <source>
        <dbReference type="ARBA" id="ARBA00023277"/>
    </source>
</evidence>
<evidence type="ECO:0000313" key="15">
    <source>
        <dbReference type="EMBL" id="ADV62339.1"/>
    </source>
</evidence>
<dbReference type="GO" id="GO:0097171">
    <property type="term" value="P:ADP-L-glycero-beta-D-manno-heptose biosynthetic process"/>
    <property type="evidence" value="ECO:0007669"/>
    <property type="project" value="UniProtKB-UniPathway"/>
</dbReference>
<dbReference type="GO" id="GO:0033785">
    <property type="term" value="F:heptose 7-phosphate kinase activity"/>
    <property type="evidence" value="ECO:0007669"/>
    <property type="project" value="UniProtKB-UniRule"/>
</dbReference>
<dbReference type="Pfam" id="PF01467">
    <property type="entry name" value="CTP_transf_like"/>
    <property type="match status" value="1"/>
</dbReference>
<reference key="1">
    <citation type="submission" date="2010-11" db="EMBL/GenBank/DDBJ databases">
        <title>The complete sequence of chromosome of Isophaera pallida ATCC 43644.</title>
        <authorList>
            <consortium name="US DOE Joint Genome Institute (JGI-PGF)"/>
            <person name="Lucas S."/>
            <person name="Copeland A."/>
            <person name="Lapidus A."/>
            <person name="Bruce D."/>
            <person name="Goodwin L."/>
            <person name="Pitluck S."/>
            <person name="Kyrpides N."/>
            <person name="Mavromatis K."/>
            <person name="Pagani I."/>
            <person name="Ivanova N."/>
            <person name="Saunders E."/>
            <person name="Brettin T."/>
            <person name="Detter J.C."/>
            <person name="Han C."/>
            <person name="Tapia R."/>
            <person name="Land M."/>
            <person name="Hauser L."/>
            <person name="Markowitz V."/>
            <person name="Cheng J.-F."/>
            <person name="Hugenholtz P."/>
            <person name="Woyke T."/>
            <person name="Wu D."/>
            <person name="Eisen J.A."/>
        </authorList>
    </citation>
    <scope>NUCLEOTIDE SEQUENCE</scope>
    <source>
        <strain>ATCC 43644</strain>
    </source>
</reference>
<dbReference type="PANTHER" id="PTHR46969">
    <property type="entry name" value="BIFUNCTIONAL PROTEIN HLDE"/>
    <property type="match status" value="1"/>
</dbReference>
<dbReference type="InterPro" id="IPR011913">
    <property type="entry name" value="RfaE_dom_I"/>
</dbReference>
<feature type="compositionally biased region" description="Low complexity" evidence="12">
    <location>
        <begin position="609"/>
        <end position="620"/>
    </location>
</feature>
<name>E8R1C2_ISOPI</name>
<comment type="pathway">
    <text evidence="11">Nucleotide-sugar biosynthesis; ADP-L-glycero-beta-D-manno-heptose biosynthesis; ADP-L-glycero-beta-D-manno-heptose from D-glycero-beta-D-manno-heptose 7-phosphate: step 3/4.</text>
</comment>
<evidence type="ECO:0000259" key="14">
    <source>
        <dbReference type="Pfam" id="PF01467"/>
    </source>
</evidence>
<evidence type="ECO:0000256" key="1">
    <source>
        <dbReference type="ARBA" id="ARBA00002319"/>
    </source>
</evidence>
<organism evidence="15 16">
    <name type="scientific">Isosphaera pallida (strain ATCC 43644 / DSM 9630 / IS1B)</name>
    <dbReference type="NCBI Taxonomy" id="575540"/>
    <lineage>
        <taxon>Bacteria</taxon>
        <taxon>Pseudomonadati</taxon>
        <taxon>Planctomycetota</taxon>
        <taxon>Planctomycetia</taxon>
        <taxon>Isosphaerales</taxon>
        <taxon>Isosphaeraceae</taxon>
        <taxon>Isosphaera</taxon>
    </lineage>
</organism>
<dbReference type="InterPro" id="IPR014729">
    <property type="entry name" value="Rossmann-like_a/b/a_fold"/>
</dbReference>
<dbReference type="EC" id="2.7.7.70" evidence="11"/>
<evidence type="ECO:0000256" key="7">
    <source>
        <dbReference type="ARBA" id="ARBA00022840"/>
    </source>
</evidence>
<keyword evidence="6 11" id="KW-0418">Kinase</keyword>
<protein>
    <recommendedName>
        <fullName evidence="11">Bifunctional protein HldE</fullName>
    </recommendedName>
    <domain>
        <recommendedName>
            <fullName evidence="11">D-beta-D-heptose 7-phosphate kinase</fullName>
            <ecNumber evidence="11">2.7.1.167</ecNumber>
        </recommendedName>
        <alternativeName>
            <fullName evidence="11">D-beta-D-heptose 7-phosphotransferase</fullName>
        </alternativeName>
        <alternativeName>
            <fullName evidence="11">D-glycero-beta-D-manno-heptose-7-phosphate kinase</fullName>
        </alternativeName>
    </domain>
    <domain>
        <recommendedName>
            <fullName evidence="11">D-beta-D-heptose 1-phosphate adenylyltransferase</fullName>
            <ecNumber evidence="11">2.7.7.70</ecNumber>
        </recommendedName>
        <alternativeName>
            <fullName evidence="11">D-glycero-beta-D-manno-heptose 1-phosphate adenylyltransferase</fullName>
        </alternativeName>
    </domain>
</protein>
<dbReference type="GO" id="GO:0005524">
    <property type="term" value="F:ATP binding"/>
    <property type="evidence" value="ECO:0007669"/>
    <property type="project" value="UniProtKB-UniRule"/>
</dbReference>
<dbReference type="PANTHER" id="PTHR46969:SF1">
    <property type="entry name" value="BIFUNCTIONAL PROTEIN HLDE"/>
    <property type="match status" value="1"/>
</dbReference>
<accession>E8R1C2</accession>
<dbReference type="HAMAP" id="MF_01603">
    <property type="entry name" value="HldE"/>
    <property type="match status" value="1"/>
</dbReference>
<keyword evidence="8 11" id="KW-0511">Multifunctional enzyme</keyword>
<evidence type="ECO:0000256" key="2">
    <source>
        <dbReference type="ARBA" id="ARBA00003753"/>
    </source>
</evidence>
<keyword evidence="4 11" id="KW-0548">Nucleotidyltransferase</keyword>
<feature type="active site" evidence="11">
    <location>
        <position position="377"/>
    </location>
</feature>
<dbReference type="Proteomes" id="UP000008631">
    <property type="component" value="Chromosome"/>
</dbReference>
<evidence type="ECO:0000256" key="10">
    <source>
        <dbReference type="ARBA" id="ARBA00047428"/>
    </source>
</evidence>
<dbReference type="RefSeq" id="WP_013564627.1">
    <property type="nucleotide sequence ID" value="NC_014962.1"/>
</dbReference>
<feature type="region of interest" description="Disordered" evidence="12">
    <location>
        <begin position="609"/>
        <end position="655"/>
    </location>
</feature>
<dbReference type="InterPro" id="IPR023030">
    <property type="entry name" value="Bifunc_HldE"/>
</dbReference>
<dbReference type="SUPFAM" id="SSF52374">
    <property type="entry name" value="Nucleotidylyl transferase"/>
    <property type="match status" value="1"/>
</dbReference>
<keyword evidence="7 11" id="KW-0067">ATP-binding</keyword>
<dbReference type="FunCoup" id="E8R1C2">
    <property type="interactions" value="239"/>
</dbReference>
<evidence type="ECO:0000259" key="13">
    <source>
        <dbReference type="Pfam" id="PF00294"/>
    </source>
</evidence>
<feature type="domain" description="Carbohydrate kinase PfkB" evidence="13">
    <location>
        <begin position="113"/>
        <end position="415"/>
    </location>
</feature>
<feature type="binding site" evidence="11">
    <location>
        <begin position="307"/>
        <end position="310"/>
    </location>
    <ligand>
        <name>ATP</name>
        <dbReference type="ChEBI" id="CHEBI:30616"/>
    </ligand>
</feature>
<keyword evidence="3 11" id="KW-0808">Transferase</keyword>
<dbReference type="InParanoid" id="E8R1C2"/>
<dbReference type="HOGENOM" id="CLU_021150_2_1_0"/>
<evidence type="ECO:0000256" key="4">
    <source>
        <dbReference type="ARBA" id="ARBA00022695"/>
    </source>
</evidence>
<dbReference type="STRING" id="575540.Isop_1756"/>
<dbReference type="NCBIfam" id="TIGR00125">
    <property type="entry name" value="cyt_tran_rel"/>
    <property type="match status" value="1"/>
</dbReference>
<comment type="pathway">
    <text evidence="11">Nucleotide-sugar biosynthesis; ADP-L-glycero-beta-D-manno-heptose biosynthesis; ADP-L-glycero-beta-D-manno-heptose from D-glycero-beta-D-manno-heptose 7-phosphate: step 1/4.</text>
</comment>
<evidence type="ECO:0000256" key="5">
    <source>
        <dbReference type="ARBA" id="ARBA00022741"/>
    </source>
</evidence>
<comment type="similarity">
    <text evidence="11">In the N-terminal section; belongs to the carbohydrate kinase PfkB family.</text>
</comment>
<dbReference type="AlphaFoldDB" id="E8R1C2"/>
<dbReference type="eggNOG" id="COG0615">
    <property type="taxonomic scope" value="Bacteria"/>
</dbReference>
<feature type="compositionally biased region" description="Basic and acidic residues" evidence="12">
    <location>
        <begin position="29"/>
        <end position="42"/>
    </location>
</feature>
<comment type="similarity">
    <text evidence="11">In the C-terminal section; belongs to the cytidylyltransferase family.</text>
</comment>
<dbReference type="InterPro" id="IPR029056">
    <property type="entry name" value="Ribokinase-like"/>
</dbReference>
<dbReference type="Gene3D" id="3.40.50.620">
    <property type="entry name" value="HUPs"/>
    <property type="match status" value="1"/>
</dbReference>
<evidence type="ECO:0000313" key="16">
    <source>
        <dbReference type="Proteomes" id="UP000008631"/>
    </source>
</evidence>
<evidence type="ECO:0000256" key="3">
    <source>
        <dbReference type="ARBA" id="ARBA00022679"/>
    </source>
</evidence>
<evidence type="ECO:0000256" key="8">
    <source>
        <dbReference type="ARBA" id="ARBA00023268"/>
    </source>
</evidence>
<dbReference type="NCBIfam" id="TIGR02199">
    <property type="entry name" value="rfaE_dom_II"/>
    <property type="match status" value="1"/>
</dbReference>
<evidence type="ECO:0000256" key="12">
    <source>
        <dbReference type="SAM" id="MobiDB-lite"/>
    </source>
</evidence>
<comment type="catalytic activity">
    <reaction evidence="11">
        <text>D-glycero-beta-D-manno-heptose 7-phosphate + ATP = D-glycero-beta-D-manno-heptose 1,7-bisphosphate + ADP + H(+)</text>
        <dbReference type="Rhea" id="RHEA:27473"/>
        <dbReference type="ChEBI" id="CHEBI:15378"/>
        <dbReference type="ChEBI" id="CHEBI:30616"/>
        <dbReference type="ChEBI" id="CHEBI:60204"/>
        <dbReference type="ChEBI" id="CHEBI:60208"/>
        <dbReference type="ChEBI" id="CHEBI:456216"/>
        <dbReference type="EC" id="2.7.1.167"/>
    </reaction>
</comment>